<dbReference type="Proteomes" id="UP000182894">
    <property type="component" value="Unassembled WGS sequence"/>
</dbReference>
<accession>A0A1G8UTC6</accession>
<feature type="non-terminal residue" evidence="1">
    <location>
        <position position="515"/>
    </location>
</feature>
<evidence type="ECO:0008006" key="3">
    <source>
        <dbReference type="Google" id="ProtNLM"/>
    </source>
</evidence>
<evidence type="ECO:0000313" key="2">
    <source>
        <dbReference type="Proteomes" id="UP000182894"/>
    </source>
</evidence>
<gene>
    <name evidence="1" type="ORF">SAMN05216605_1481</name>
</gene>
<feature type="non-terminal residue" evidence="1">
    <location>
        <position position="1"/>
    </location>
</feature>
<evidence type="ECO:0000313" key="1">
    <source>
        <dbReference type="EMBL" id="SDJ56210.1"/>
    </source>
</evidence>
<organism evidence="1 2">
    <name type="scientific">Pseudomonas abietaniphila</name>
    <dbReference type="NCBI Taxonomy" id="89065"/>
    <lineage>
        <taxon>Bacteria</taxon>
        <taxon>Pseudomonadati</taxon>
        <taxon>Pseudomonadota</taxon>
        <taxon>Gammaproteobacteria</taxon>
        <taxon>Pseudomonadales</taxon>
        <taxon>Pseudomonadaceae</taxon>
        <taxon>Pseudomonas</taxon>
    </lineage>
</organism>
<dbReference type="EMBL" id="FNCO01000048">
    <property type="protein sequence ID" value="SDJ56210.1"/>
    <property type="molecule type" value="Genomic_DNA"/>
</dbReference>
<reference evidence="2" key="1">
    <citation type="submission" date="2016-10" db="EMBL/GenBank/DDBJ databases">
        <authorList>
            <person name="Varghese N."/>
            <person name="Submissions S."/>
        </authorList>
    </citation>
    <scope>NUCLEOTIDE SEQUENCE [LARGE SCALE GENOMIC DNA]</scope>
    <source>
        <strain evidence="2">ATCC 700689</strain>
    </source>
</reference>
<proteinExistence type="predicted"/>
<name>A0A1G8UTC6_9PSED</name>
<keyword evidence="2" id="KW-1185">Reference proteome</keyword>
<protein>
    <recommendedName>
        <fullName evidence="3">YD repeat-containing protein</fullName>
    </recommendedName>
</protein>
<dbReference type="STRING" id="89065.SAMN05216605_1481"/>
<sequence length="515" mass="57456">LMATSSVHSNAFNFLSFVEAGVDSRTGQYTCSISLPELKCNALCGPALPLRLSFNPLATQLASKDRNSGFGCGWSLALSQYNPTTQMLSLSTGESFKVTGSGVQPAIREQKIESFHFYEEQGSTGALYWVVHKSGLVEHLSPGGPDGIALPSAIYSAQGHKIELLYEVFKEGRALSEIQDSSGTVLRIVRTDASITLHLHPDVPELGARYVMELADSDERVSSLVLPTDEKARWHFEYGYFNDFLCVTQVLTPLGGTETIDHAGPGHEFPDKARPALPRVREHINNPGSEQPPITTRYEYSDTNFLGFGAQGLIWSDDGQDNLYKLNTPYQYTTTEILYDNAQKRDVRRIHRVFNRFHLLVSEETTQNDNVLLLENTYYADQNPNLSFDQQPAQCQLATEVRKTWYLRSSSANKRVESTLTEFDAYGNLLVQTLPTGIREVSSYYPKEGADGCPPDPDNFVRTLKEKRVEPAQTRRNLNVSGARRRCVVSALERHFTAFVQSPRKLGEAAPTLRS</sequence>
<dbReference type="AlphaFoldDB" id="A0A1G8UTC6"/>